<proteinExistence type="predicted"/>
<keyword evidence="2" id="KW-1185">Reference proteome</keyword>
<comment type="caution">
    <text evidence="1">The sequence shown here is derived from an EMBL/GenBank/DDBJ whole genome shotgun (WGS) entry which is preliminary data.</text>
</comment>
<reference evidence="1" key="1">
    <citation type="submission" date="2022-03" db="EMBL/GenBank/DDBJ databases">
        <authorList>
            <person name="Sayadi A."/>
        </authorList>
    </citation>
    <scope>NUCLEOTIDE SEQUENCE</scope>
</reference>
<accession>A0A9P0MGE9</accession>
<dbReference type="Proteomes" id="UP001152888">
    <property type="component" value="Unassembled WGS sequence"/>
</dbReference>
<evidence type="ECO:0000313" key="1">
    <source>
        <dbReference type="EMBL" id="CAH2011354.1"/>
    </source>
</evidence>
<gene>
    <name evidence="1" type="ORF">ACAOBT_LOCUS32144</name>
</gene>
<name>A0A9P0MGE9_ACAOB</name>
<organism evidence="1 2">
    <name type="scientific">Acanthoscelides obtectus</name>
    <name type="common">Bean weevil</name>
    <name type="synonym">Bruchus obtectus</name>
    <dbReference type="NCBI Taxonomy" id="200917"/>
    <lineage>
        <taxon>Eukaryota</taxon>
        <taxon>Metazoa</taxon>
        <taxon>Ecdysozoa</taxon>
        <taxon>Arthropoda</taxon>
        <taxon>Hexapoda</taxon>
        <taxon>Insecta</taxon>
        <taxon>Pterygota</taxon>
        <taxon>Neoptera</taxon>
        <taxon>Endopterygota</taxon>
        <taxon>Coleoptera</taxon>
        <taxon>Polyphaga</taxon>
        <taxon>Cucujiformia</taxon>
        <taxon>Chrysomeloidea</taxon>
        <taxon>Chrysomelidae</taxon>
        <taxon>Bruchinae</taxon>
        <taxon>Bruchini</taxon>
        <taxon>Acanthoscelides</taxon>
    </lineage>
</organism>
<dbReference type="AlphaFoldDB" id="A0A9P0MGE9"/>
<evidence type="ECO:0000313" key="2">
    <source>
        <dbReference type="Proteomes" id="UP001152888"/>
    </source>
</evidence>
<sequence>MRKFVGVAIGTGLTQVYTGKGDTQPELGRAQSIVLKLLEDVNPKEGRILYDDNIYSGIPLVPKEFTKKNKKGEVIGKEKSKIKIIKWVDKRPVFMITTHPAHNATLVPTARLCLNYYWARLR</sequence>
<evidence type="ECO:0008006" key="3">
    <source>
        <dbReference type="Google" id="ProtNLM"/>
    </source>
</evidence>
<dbReference type="EMBL" id="CAKOFQ010008066">
    <property type="protein sequence ID" value="CAH2011354.1"/>
    <property type="molecule type" value="Genomic_DNA"/>
</dbReference>
<protein>
    <recommendedName>
        <fullName evidence="3">PiggyBac transposable element-derived protein domain-containing protein</fullName>
    </recommendedName>
</protein>